<feature type="signal peptide" evidence="6">
    <location>
        <begin position="1"/>
        <end position="23"/>
    </location>
</feature>
<keyword evidence="5 8" id="KW-0645">Protease</keyword>
<dbReference type="GO" id="GO:0004190">
    <property type="term" value="F:aspartic-type endopeptidase activity"/>
    <property type="evidence" value="ECO:0007669"/>
    <property type="project" value="UniProtKB-KW"/>
</dbReference>
<keyword evidence="6" id="KW-0732">Signal</keyword>
<keyword evidence="2 5" id="KW-0064">Aspartyl protease</keyword>
<keyword evidence="5" id="KW-0378">Hydrolase</keyword>
<evidence type="ECO:0000256" key="5">
    <source>
        <dbReference type="RuleBase" id="RU000454"/>
    </source>
</evidence>
<comment type="similarity">
    <text evidence="1 5">Belongs to the peptidase A1 family.</text>
</comment>
<comment type="caution">
    <text evidence="8">The sequence shown here is derived from an EMBL/GenBank/DDBJ whole genome shotgun (WGS) entry which is preliminary data.</text>
</comment>
<name>A0AAD6SXG0_9AGAR</name>
<dbReference type="Pfam" id="PF00026">
    <property type="entry name" value="Asp"/>
    <property type="match status" value="1"/>
</dbReference>
<evidence type="ECO:0000313" key="8">
    <source>
        <dbReference type="EMBL" id="KAJ7033552.1"/>
    </source>
</evidence>
<evidence type="ECO:0000256" key="2">
    <source>
        <dbReference type="ARBA" id="ARBA00022750"/>
    </source>
</evidence>
<dbReference type="InterPro" id="IPR034164">
    <property type="entry name" value="Pepsin-like_dom"/>
</dbReference>
<dbReference type="InterPro" id="IPR001461">
    <property type="entry name" value="Aspartic_peptidase_A1"/>
</dbReference>
<dbReference type="PANTHER" id="PTHR47966:SF51">
    <property type="entry name" value="BETA-SITE APP-CLEAVING ENZYME, ISOFORM A-RELATED"/>
    <property type="match status" value="1"/>
</dbReference>
<dbReference type="SUPFAM" id="SSF50630">
    <property type="entry name" value="Acid proteases"/>
    <property type="match status" value="1"/>
</dbReference>
<dbReference type="InterPro" id="IPR001969">
    <property type="entry name" value="Aspartic_peptidase_AS"/>
</dbReference>
<evidence type="ECO:0000259" key="7">
    <source>
        <dbReference type="PROSITE" id="PS51767"/>
    </source>
</evidence>
<feature type="disulfide bond" evidence="4">
    <location>
        <begin position="148"/>
        <end position="153"/>
    </location>
</feature>
<dbReference type="GO" id="GO:0006508">
    <property type="term" value="P:proteolysis"/>
    <property type="evidence" value="ECO:0007669"/>
    <property type="project" value="UniProtKB-KW"/>
</dbReference>
<sequence>MFPRADLLLGIALALSVVSPATGESAAGTTIPLRKRSSLTGADGVFNQSKAVAATHRTVNKHRQNRITLQENRGHLIGRDSGIAPASLPADLESRLVPRAEKHQLEALTELESGREWAGTITIGTPGQPFLVDFDTGSADLWVPSSSCTGLPCTGKSKYNATKSSTSLKQSGSFSILYGDGGTVSGPVYSDTVTVAGVTVKNQFFGPATALSPDFATDPIDGIFGLALPILSKIRKFPFFANAAAQESVRVSQFSFYLADNGSELYLGGTDPTKYTGKVEFHNVDAYEGYWQPTGAKVKVGSGTILTKLETIIDSGSTIIYGDPAAIQQIYAAVPGAQPFEEAKGYYTFPCDSPPVISFNWGGKDWEISADNVNLGLAAVDSPDCVAALAALDLGFGPDVFILGDAFMRNVYSVFDMGREAVGFAALA</sequence>
<evidence type="ECO:0000256" key="3">
    <source>
        <dbReference type="PIRSR" id="PIRSR601461-1"/>
    </source>
</evidence>
<evidence type="ECO:0000313" key="9">
    <source>
        <dbReference type="Proteomes" id="UP001218188"/>
    </source>
</evidence>
<feature type="active site" evidence="3">
    <location>
        <position position="135"/>
    </location>
</feature>
<accession>A0AAD6SXG0</accession>
<dbReference type="AlphaFoldDB" id="A0AAD6SXG0"/>
<feature type="active site" evidence="3">
    <location>
        <position position="314"/>
    </location>
</feature>
<gene>
    <name evidence="8" type="ORF">C8F04DRAFT_1260808</name>
</gene>
<dbReference type="Gene3D" id="2.40.70.10">
    <property type="entry name" value="Acid Proteases"/>
    <property type="match status" value="2"/>
</dbReference>
<evidence type="ECO:0000256" key="4">
    <source>
        <dbReference type="PIRSR" id="PIRSR601461-2"/>
    </source>
</evidence>
<protein>
    <submittedName>
        <fullName evidence="8">Acid protease</fullName>
    </submittedName>
</protein>
<dbReference type="Proteomes" id="UP001218188">
    <property type="component" value="Unassembled WGS sequence"/>
</dbReference>
<evidence type="ECO:0000256" key="6">
    <source>
        <dbReference type="SAM" id="SignalP"/>
    </source>
</evidence>
<feature type="chain" id="PRO_5042036512" evidence="6">
    <location>
        <begin position="24"/>
        <end position="428"/>
    </location>
</feature>
<dbReference type="FunFam" id="2.40.70.10:FF:000008">
    <property type="entry name" value="Cathepsin D"/>
    <property type="match status" value="1"/>
</dbReference>
<dbReference type="PROSITE" id="PS00141">
    <property type="entry name" value="ASP_PROTEASE"/>
    <property type="match status" value="1"/>
</dbReference>
<dbReference type="CDD" id="cd05471">
    <property type="entry name" value="pepsin_like"/>
    <property type="match status" value="1"/>
</dbReference>
<dbReference type="PANTHER" id="PTHR47966">
    <property type="entry name" value="BETA-SITE APP-CLEAVING ENZYME, ISOFORM A-RELATED"/>
    <property type="match status" value="1"/>
</dbReference>
<keyword evidence="9" id="KW-1185">Reference proteome</keyword>
<dbReference type="PROSITE" id="PS51767">
    <property type="entry name" value="PEPTIDASE_A1"/>
    <property type="match status" value="1"/>
</dbReference>
<evidence type="ECO:0000256" key="1">
    <source>
        <dbReference type="ARBA" id="ARBA00007447"/>
    </source>
</evidence>
<dbReference type="InterPro" id="IPR021109">
    <property type="entry name" value="Peptidase_aspartic_dom_sf"/>
</dbReference>
<dbReference type="EMBL" id="JARJCM010000064">
    <property type="protein sequence ID" value="KAJ7033552.1"/>
    <property type="molecule type" value="Genomic_DNA"/>
</dbReference>
<dbReference type="PRINTS" id="PR00792">
    <property type="entry name" value="PEPSIN"/>
</dbReference>
<feature type="domain" description="Peptidase A1" evidence="7">
    <location>
        <begin position="117"/>
        <end position="425"/>
    </location>
</feature>
<dbReference type="InterPro" id="IPR033121">
    <property type="entry name" value="PEPTIDASE_A1"/>
</dbReference>
<proteinExistence type="inferred from homology"/>
<reference evidence="8" key="1">
    <citation type="submission" date="2023-03" db="EMBL/GenBank/DDBJ databases">
        <title>Massive genome expansion in bonnet fungi (Mycena s.s.) driven by repeated elements and novel gene families across ecological guilds.</title>
        <authorList>
            <consortium name="Lawrence Berkeley National Laboratory"/>
            <person name="Harder C.B."/>
            <person name="Miyauchi S."/>
            <person name="Viragh M."/>
            <person name="Kuo A."/>
            <person name="Thoen E."/>
            <person name="Andreopoulos B."/>
            <person name="Lu D."/>
            <person name="Skrede I."/>
            <person name="Drula E."/>
            <person name="Henrissat B."/>
            <person name="Morin E."/>
            <person name="Kohler A."/>
            <person name="Barry K."/>
            <person name="LaButti K."/>
            <person name="Morin E."/>
            <person name="Salamov A."/>
            <person name="Lipzen A."/>
            <person name="Mereny Z."/>
            <person name="Hegedus B."/>
            <person name="Baldrian P."/>
            <person name="Stursova M."/>
            <person name="Weitz H."/>
            <person name="Taylor A."/>
            <person name="Grigoriev I.V."/>
            <person name="Nagy L.G."/>
            <person name="Martin F."/>
            <person name="Kauserud H."/>
        </authorList>
    </citation>
    <scope>NUCLEOTIDE SEQUENCE</scope>
    <source>
        <strain evidence="8">CBHHK200</strain>
    </source>
</reference>
<keyword evidence="4" id="KW-1015">Disulfide bond</keyword>
<organism evidence="8 9">
    <name type="scientific">Mycena alexandri</name>
    <dbReference type="NCBI Taxonomy" id="1745969"/>
    <lineage>
        <taxon>Eukaryota</taxon>
        <taxon>Fungi</taxon>
        <taxon>Dikarya</taxon>
        <taxon>Basidiomycota</taxon>
        <taxon>Agaricomycotina</taxon>
        <taxon>Agaricomycetes</taxon>
        <taxon>Agaricomycetidae</taxon>
        <taxon>Agaricales</taxon>
        <taxon>Marasmiineae</taxon>
        <taxon>Mycenaceae</taxon>
        <taxon>Mycena</taxon>
    </lineage>
</organism>